<keyword evidence="2" id="KW-1185">Reference proteome</keyword>
<dbReference type="GO" id="GO:0003887">
    <property type="term" value="F:DNA-directed DNA polymerase activity"/>
    <property type="evidence" value="ECO:0007669"/>
    <property type="project" value="InterPro"/>
</dbReference>
<dbReference type="InterPro" id="IPR007459">
    <property type="entry name" value="DNA_pol3_chi"/>
</dbReference>
<dbReference type="RefSeq" id="WP_136407015.1">
    <property type="nucleotide sequence ID" value="NZ_SSWX01000016.1"/>
</dbReference>
<sequence length="151" mass="17170">MTDVHFYFNVPDKLALACRLARKAFMQGAPMVLTANAAQLGQLDEMLWQMAPSDFLAHDYVAEQQAATAQAPIQLREAIAANSLMHSSARSARLLLTLWEEVPAAFSHFERVYELVSAHDQADREQARKRWRFYQQRGYAIHRHDLAQKGG</sequence>
<accession>A0A4S5BRB9</accession>
<reference evidence="1 2" key="1">
    <citation type="submission" date="2019-04" db="EMBL/GenBank/DDBJ databases">
        <title>Lampropedia sp YIM MLB12 draf genome.</title>
        <authorList>
            <person name="Wang Y.-X."/>
        </authorList>
    </citation>
    <scope>NUCLEOTIDE SEQUENCE [LARGE SCALE GENOMIC DNA]</scope>
    <source>
        <strain evidence="1 2">YIM MLB12</strain>
    </source>
</reference>
<dbReference type="GO" id="GO:0006260">
    <property type="term" value="P:DNA replication"/>
    <property type="evidence" value="ECO:0007669"/>
    <property type="project" value="InterPro"/>
</dbReference>
<proteinExistence type="predicted"/>
<dbReference type="OrthoDB" id="5297568at2"/>
<dbReference type="GO" id="GO:0003677">
    <property type="term" value="F:DNA binding"/>
    <property type="evidence" value="ECO:0007669"/>
    <property type="project" value="InterPro"/>
</dbReference>
<dbReference type="GO" id="GO:0032298">
    <property type="term" value="P:positive regulation of DNA-templated DNA replication initiation"/>
    <property type="evidence" value="ECO:0007669"/>
    <property type="project" value="TreeGrafter"/>
</dbReference>
<comment type="caution">
    <text evidence="1">The sequence shown here is derived from an EMBL/GenBank/DDBJ whole genome shotgun (WGS) entry which is preliminary data.</text>
</comment>
<dbReference type="PANTHER" id="PTHR38767">
    <property type="entry name" value="DNA POLYMERASE III SUBUNIT CHI"/>
    <property type="match status" value="1"/>
</dbReference>
<gene>
    <name evidence="1" type="ORF">E8K88_12550</name>
</gene>
<evidence type="ECO:0000313" key="1">
    <source>
        <dbReference type="EMBL" id="THJ32256.1"/>
    </source>
</evidence>
<name>A0A4S5BRB9_9BURK</name>
<evidence type="ECO:0000313" key="2">
    <source>
        <dbReference type="Proteomes" id="UP000306236"/>
    </source>
</evidence>
<dbReference type="Proteomes" id="UP000306236">
    <property type="component" value="Unassembled WGS sequence"/>
</dbReference>
<dbReference type="AlphaFoldDB" id="A0A4S5BRB9"/>
<dbReference type="PANTHER" id="PTHR38767:SF1">
    <property type="entry name" value="DNA POLYMERASE III SUBUNIT CHI"/>
    <property type="match status" value="1"/>
</dbReference>
<dbReference type="Gene3D" id="3.40.50.10110">
    <property type="entry name" value="DNA polymerase III subunit chi"/>
    <property type="match status" value="1"/>
</dbReference>
<organism evidence="1 2">
    <name type="scientific">Lampropedia aestuarii</name>
    <dbReference type="NCBI Taxonomy" id="2562762"/>
    <lineage>
        <taxon>Bacteria</taxon>
        <taxon>Pseudomonadati</taxon>
        <taxon>Pseudomonadota</taxon>
        <taxon>Betaproteobacteria</taxon>
        <taxon>Burkholderiales</taxon>
        <taxon>Comamonadaceae</taxon>
        <taxon>Lampropedia</taxon>
    </lineage>
</organism>
<dbReference type="Pfam" id="PF04364">
    <property type="entry name" value="DNA_pol3_chi"/>
    <property type="match status" value="1"/>
</dbReference>
<protein>
    <submittedName>
        <fullName evidence="1">DNA polymerase III subunit chi</fullName>
    </submittedName>
</protein>
<dbReference type="InterPro" id="IPR036768">
    <property type="entry name" value="PolIII_chi_sf"/>
</dbReference>
<dbReference type="EMBL" id="SSWX01000016">
    <property type="protein sequence ID" value="THJ32256.1"/>
    <property type="molecule type" value="Genomic_DNA"/>
</dbReference>
<dbReference type="SUPFAM" id="SSF102400">
    <property type="entry name" value="DNA polymerase III chi subunit"/>
    <property type="match status" value="1"/>
</dbReference>